<protein>
    <submittedName>
        <fullName evidence="11 12">Zinc finger protein 541 isoform X1</fullName>
    </submittedName>
</protein>
<dbReference type="FunFam" id="3.30.160.60:FF:000656">
    <property type="entry name" value="Zinc finger protein 541"/>
    <property type="match status" value="1"/>
</dbReference>
<dbReference type="GO" id="GO:0006357">
    <property type="term" value="P:regulation of transcription by RNA polymerase II"/>
    <property type="evidence" value="ECO:0007669"/>
    <property type="project" value="TreeGrafter"/>
</dbReference>
<dbReference type="SUPFAM" id="SSF57667">
    <property type="entry name" value="beta-beta-alpha zinc fingers"/>
    <property type="match status" value="2"/>
</dbReference>
<feature type="region of interest" description="Disordered" evidence="6">
    <location>
        <begin position="915"/>
        <end position="942"/>
    </location>
</feature>
<dbReference type="SMART" id="SM00355">
    <property type="entry name" value="ZnF_C2H2"/>
    <property type="match status" value="5"/>
</dbReference>
<gene>
    <name evidence="11 12 13" type="primary">ZNF541</name>
</gene>
<dbReference type="RefSeq" id="XP_033813204.1">
    <property type="nucleotide sequence ID" value="XM_033957313.1"/>
</dbReference>
<keyword evidence="5" id="KW-0479">Metal-binding</keyword>
<dbReference type="InterPro" id="IPR017884">
    <property type="entry name" value="SANT_dom"/>
</dbReference>
<dbReference type="InterPro" id="IPR013087">
    <property type="entry name" value="Znf_C2H2_type"/>
</dbReference>
<evidence type="ECO:0000259" key="9">
    <source>
        <dbReference type="PROSITE" id="PS51293"/>
    </source>
</evidence>
<evidence type="ECO:0000313" key="12">
    <source>
        <dbReference type="RefSeq" id="XP_033813204.1"/>
    </source>
</evidence>
<accession>A0A6P8S593</accession>
<dbReference type="GeneID" id="117366151"/>
<feature type="domain" description="C2H2-type" evidence="7">
    <location>
        <begin position="1264"/>
        <end position="1291"/>
    </location>
</feature>
<evidence type="ECO:0000256" key="5">
    <source>
        <dbReference type="PROSITE-ProRule" id="PRU00042"/>
    </source>
</evidence>
<comment type="subcellular location">
    <subcellularLocation>
        <location evidence="1">Nucleus</location>
    </subcellularLocation>
</comment>
<dbReference type="Pfam" id="PF01448">
    <property type="entry name" value="ELM2"/>
    <property type="match status" value="1"/>
</dbReference>
<dbReference type="RefSeq" id="XP_033813205.1">
    <property type="nucleotide sequence ID" value="XM_033957314.1"/>
</dbReference>
<feature type="compositionally biased region" description="Basic residues" evidence="6">
    <location>
        <begin position="924"/>
        <end position="933"/>
    </location>
</feature>
<dbReference type="PANTHER" id="PTHR16089:SF23">
    <property type="entry name" value="ZINC FINGER PROTEIN 541"/>
    <property type="match status" value="1"/>
</dbReference>
<dbReference type="FunFam" id="3.30.160.60:FF:003521">
    <property type="entry name" value="Zinc finger protein 541"/>
    <property type="match status" value="1"/>
</dbReference>
<dbReference type="SUPFAM" id="SSF46689">
    <property type="entry name" value="Homeodomain-like"/>
    <property type="match status" value="1"/>
</dbReference>
<evidence type="ECO:0000256" key="6">
    <source>
        <dbReference type="SAM" id="MobiDB-lite"/>
    </source>
</evidence>
<name>A0A6P8S593_GEOSA</name>
<dbReference type="PROSITE" id="PS00028">
    <property type="entry name" value="ZINC_FINGER_C2H2_1"/>
    <property type="match status" value="5"/>
</dbReference>
<evidence type="ECO:0000256" key="2">
    <source>
        <dbReference type="ARBA" id="ARBA00023015"/>
    </source>
</evidence>
<evidence type="ECO:0000259" key="7">
    <source>
        <dbReference type="PROSITE" id="PS50157"/>
    </source>
</evidence>
<feature type="compositionally biased region" description="Polar residues" evidence="6">
    <location>
        <begin position="467"/>
        <end position="482"/>
    </location>
</feature>
<keyword evidence="5" id="KW-0862">Zinc</keyword>
<dbReference type="Gene3D" id="1.10.10.60">
    <property type="entry name" value="Homeodomain-like"/>
    <property type="match status" value="1"/>
</dbReference>
<proteinExistence type="predicted"/>
<feature type="region of interest" description="Disordered" evidence="6">
    <location>
        <begin position="467"/>
        <end position="490"/>
    </location>
</feature>
<feature type="region of interest" description="Disordered" evidence="6">
    <location>
        <begin position="105"/>
        <end position="137"/>
    </location>
</feature>
<feature type="compositionally biased region" description="Basic and acidic residues" evidence="6">
    <location>
        <begin position="1202"/>
        <end position="1230"/>
    </location>
</feature>
<feature type="domain" description="SANT" evidence="9">
    <location>
        <begin position="1136"/>
        <end position="1187"/>
    </location>
</feature>
<feature type="compositionally biased region" description="Basic and acidic residues" evidence="6">
    <location>
        <begin position="107"/>
        <end position="124"/>
    </location>
</feature>
<dbReference type="InterPro" id="IPR051066">
    <property type="entry name" value="Trans_reg/Corepressor"/>
</dbReference>
<evidence type="ECO:0000313" key="10">
    <source>
        <dbReference type="Proteomes" id="UP000515159"/>
    </source>
</evidence>
<evidence type="ECO:0000256" key="1">
    <source>
        <dbReference type="ARBA" id="ARBA00004123"/>
    </source>
</evidence>
<feature type="domain" description="C2H2-type" evidence="7">
    <location>
        <begin position="166"/>
        <end position="193"/>
    </location>
</feature>
<evidence type="ECO:0000256" key="4">
    <source>
        <dbReference type="ARBA" id="ARBA00023242"/>
    </source>
</evidence>
<dbReference type="PROSITE" id="PS51156">
    <property type="entry name" value="ELM2"/>
    <property type="match status" value="1"/>
</dbReference>
<reference evidence="11 12" key="1">
    <citation type="submission" date="2025-04" db="UniProtKB">
        <authorList>
            <consortium name="RefSeq"/>
        </authorList>
    </citation>
    <scope>IDENTIFICATION</scope>
</reference>
<feature type="region of interest" description="Disordered" evidence="6">
    <location>
        <begin position="711"/>
        <end position="730"/>
    </location>
</feature>
<evidence type="ECO:0000313" key="11">
    <source>
        <dbReference type="RefSeq" id="XP_033813203.1"/>
    </source>
</evidence>
<dbReference type="InterPro" id="IPR009057">
    <property type="entry name" value="Homeodomain-like_sf"/>
</dbReference>
<dbReference type="InterPro" id="IPR000949">
    <property type="entry name" value="ELM2_dom"/>
</dbReference>
<feature type="domain" description="C2H2-type" evidence="7">
    <location>
        <begin position="138"/>
        <end position="165"/>
    </location>
</feature>
<keyword evidence="10" id="KW-1185">Reference proteome</keyword>
<dbReference type="PROSITE" id="PS50157">
    <property type="entry name" value="ZINC_FINGER_C2H2_2"/>
    <property type="match status" value="4"/>
</dbReference>
<feature type="domain" description="ELM2" evidence="8">
    <location>
        <begin position="1034"/>
        <end position="1126"/>
    </location>
</feature>
<dbReference type="GO" id="GO:0008270">
    <property type="term" value="F:zinc ion binding"/>
    <property type="evidence" value="ECO:0007669"/>
    <property type="project" value="UniProtKB-KW"/>
</dbReference>
<dbReference type="GO" id="GO:0005667">
    <property type="term" value="C:transcription regulator complex"/>
    <property type="evidence" value="ECO:0007669"/>
    <property type="project" value="TreeGrafter"/>
</dbReference>
<dbReference type="OrthoDB" id="10258692at2759"/>
<dbReference type="Gene3D" id="3.30.160.60">
    <property type="entry name" value="Classic Zinc Finger"/>
    <property type="match status" value="3"/>
</dbReference>
<evidence type="ECO:0000313" key="13">
    <source>
        <dbReference type="RefSeq" id="XP_033813205.1"/>
    </source>
</evidence>
<organism evidence="10 12">
    <name type="scientific">Geotrypetes seraphini</name>
    <name type="common">Gaboon caecilian</name>
    <name type="synonym">Caecilia seraphini</name>
    <dbReference type="NCBI Taxonomy" id="260995"/>
    <lineage>
        <taxon>Eukaryota</taxon>
        <taxon>Metazoa</taxon>
        <taxon>Chordata</taxon>
        <taxon>Craniata</taxon>
        <taxon>Vertebrata</taxon>
        <taxon>Euteleostomi</taxon>
        <taxon>Amphibia</taxon>
        <taxon>Gymnophiona</taxon>
        <taxon>Geotrypetes</taxon>
    </lineage>
</organism>
<evidence type="ECO:0000259" key="8">
    <source>
        <dbReference type="PROSITE" id="PS51156"/>
    </source>
</evidence>
<dbReference type="GO" id="GO:0000118">
    <property type="term" value="C:histone deacetylase complex"/>
    <property type="evidence" value="ECO:0007669"/>
    <property type="project" value="TreeGrafter"/>
</dbReference>
<dbReference type="PANTHER" id="PTHR16089">
    <property type="entry name" value="REST COREPRESSOR COREST PROTEIN-RELATED"/>
    <property type="match status" value="1"/>
</dbReference>
<feature type="domain" description="C2H2-type" evidence="7">
    <location>
        <begin position="813"/>
        <end position="840"/>
    </location>
</feature>
<dbReference type="KEGG" id="gsh:117366151"/>
<dbReference type="Proteomes" id="UP000515159">
    <property type="component" value="Chromosome 8"/>
</dbReference>
<keyword evidence="4" id="KW-0539">Nucleus</keyword>
<keyword evidence="5" id="KW-0863">Zinc-finger</keyword>
<dbReference type="SMART" id="SM01189">
    <property type="entry name" value="ELM2"/>
    <property type="match status" value="1"/>
</dbReference>
<keyword evidence="3" id="KW-0804">Transcription</keyword>
<dbReference type="GO" id="GO:0003714">
    <property type="term" value="F:transcription corepressor activity"/>
    <property type="evidence" value="ECO:0007669"/>
    <property type="project" value="TreeGrafter"/>
</dbReference>
<dbReference type="PROSITE" id="PS51293">
    <property type="entry name" value="SANT"/>
    <property type="match status" value="1"/>
</dbReference>
<dbReference type="InterPro" id="IPR036236">
    <property type="entry name" value="Znf_C2H2_sf"/>
</dbReference>
<dbReference type="CTD" id="84215"/>
<dbReference type="InterPro" id="IPR001005">
    <property type="entry name" value="SANT/Myb"/>
</dbReference>
<keyword evidence="2" id="KW-0805">Transcription regulation</keyword>
<dbReference type="SMART" id="SM00717">
    <property type="entry name" value="SANT"/>
    <property type="match status" value="1"/>
</dbReference>
<evidence type="ECO:0000256" key="3">
    <source>
        <dbReference type="ARBA" id="ARBA00023163"/>
    </source>
</evidence>
<feature type="region of interest" description="Disordered" evidence="6">
    <location>
        <begin position="1195"/>
        <end position="1239"/>
    </location>
</feature>
<dbReference type="RefSeq" id="XP_033813203.1">
    <property type="nucleotide sequence ID" value="XM_033957312.1"/>
</dbReference>
<sequence>MNSCGLSDANTLQSEMLLPGFSDGQGSYSSEGLCLDSGDTMYTDLPNLDLEPSLQTTDITDDVLDDNLDSLSLYAVKDCDSAKTRDDSTDSDSLLSLQELGLACPKTSEEGDQKGEKTGSDGARKGKRHHSSPQNPLQECSLCGKVFSSASSLSKHYLTHSQERRHVCKICTKAFKRQDHLTGHMLTHQKNKPFMCIEQGCNKSYCDYRSLRRHYEVQHGLSTFKEANPEGVTCCESSHHSHDPSAQLGHSGLRTIEKPSLHSESKSPNSALPSRDLLRCLVSSIVQQKLPSVSGRSDTSKSSVQPCSLAVAQVPSILDNSGTQLEGLSSDILRTRPLQRGAASSNVYTIINSASLSVVTTSDTGLESNTLRHNDSVPLETQYPADAPRQDSWPTGTIPCFPLFRNQKSSASSQQPFHKYQWIRNMPTHSRNQACSSSSAHQCTVAEGGLPTCDIFAQPCDAPSCSPVVSKTSGETKYSTSEENSRSVKRQDCDTTQWQCSGDQSQQNFQNQSLPESETNPLFRQLLLKNQEGLLSQDQLQMQQCLFHMIATSQHLMPQSQKAAQSQLALSQSAKSTQSIFSQQQPPSNLIQPFPLHVGHDGSPVCRKSLNQHQKQGSAVSMNLEQFRNEQMITNLPCPKTPSKTCLNVDADVFPELTGSTEAYTEIFSPAEAPLSNVLTDPIVKQHSIAPSPSESTSIVSGQNEINHNIKESSGKMHSSGGRSHRSSSLRKEKLKFTLCCTASPSQVAMASFCSPSTSADPCNESKPKLTIFNRIQGGSIYSLPGAVREGSLLAGCKVAGESPDWNENEGSFMCKNCSQSFCTEKGLSSHLCFHREQWYSPSERKEQQGNNVELVRPQKMLMPKLLEARIISPRKKNSSEDDALSPLCMPVSVPVTTTNKEKENKVSEKKCRAEKILKESPPHKKKKKRPRPKALFIPPPTPIFSEGQPQGSFYQSHLRSPAIHLADHLLDGLFQCLPYTPPPILSPIREGSGLYFNTLYPFAARAAPSRLHSSVSDYGISIVKDDIITSIEPHINLGNRFQAEIPSLQDRSMVECDQHKASLVWKPWGDIESNPETQERVTQLMSVASSSAIPGGGTNLELALHCLHHAQGNIMGALEMLLVTEPKKPPHYHYTGSDFWSPAEKRLFKKAFCAHKKDFYVIQKMIQTKNIFQCVEYYYTWKKLIKFDHSRSQMIGKRTKKEQSEAGRTEEEKTADIRRSHQEAQDMKVKMKKARSGKEIQRVPGMGKETPGSPGGSGTHQGFACKECERVFDKIKSRNAHMKRHRQEQMEPMVKMKWPLKYSKVEKNKEANETSPTLQG</sequence>
<dbReference type="Pfam" id="PF13912">
    <property type="entry name" value="zf-C2H2_6"/>
    <property type="match status" value="1"/>
</dbReference>
<dbReference type="Pfam" id="PF00096">
    <property type="entry name" value="zf-C2H2"/>
    <property type="match status" value="2"/>
</dbReference>